<protein>
    <submittedName>
        <fullName evidence="1">Uncharacterized protein</fullName>
    </submittedName>
</protein>
<evidence type="ECO:0000313" key="2">
    <source>
        <dbReference type="Proteomes" id="UP001230220"/>
    </source>
</evidence>
<dbReference type="EMBL" id="JAUSUR010000008">
    <property type="protein sequence ID" value="MDQ0362955.1"/>
    <property type="molecule type" value="Genomic_DNA"/>
</dbReference>
<dbReference type="RefSeq" id="WP_307411263.1">
    <property type="nucleotide sequence ID" value="NZ_JAUSUR010000008.1"/>
</dbReference>
<proteinExistence type="predicted"/>
<name>A0ABU0E808_9FIRM</name>
<organism evidence="1 2">
    <name type="scientific">Breznakia pachnodae</name>
    <dbReference type="NCBI Taxonomy" id="265178"/>
    <lineage>
        <taxon>Bacteria</taxon>
        <taxon>Bacillati</taxon>
        <taxon>Bacillota</taxon>
        <taxon>Erysipelotrichia</taxon>
        <taxon>Erysipelotrichales</taxon>
        <taxon>Erysipelotrichaceae</taxon>
        <taxon>Breznakia</taxon>
    </lineage>
</organism>
<keyword evidence="2" id="KW-1185">Reference proteome</keyword>
<sequence length="59" mass="6912">MLNRKGFIMMESILLFQITVILIMVISASIKGITHIKTTEIDYSNDEECIREVFYKEIE</sequence>
<dbReference type="Proteomes" id="UP001230220">
    <property type="component" value="Unassembled WGS sequence"/>
</dbReference>
<comment type="caution">
    <text evidence="1">The sequence shown here is derived from an EMBL/GenBank/DDBJ whole genome shotgun (WGS) entry which is preliminary data.</text>
</comment>
<reference evidence="1 2" key="1">
    <citation type="submission" date="2023-07" db="EMBL/GenBank/DDBJ databases">
        <title>Genomic Encyclopedia of Type Strains, Phase IV (KMG-IV): sequencing the most valuable type-strain genomes for metagenomic binning, comparative biology and taxonomic classification.</title>
        <authorList>
            <person name="Goeker M."/>
        </authorList>
    </citation>
    <scope>NUCLEOTIDE SEQUENCE [LARGE SCALE GENOMIC DNA]</scope>
    <source>
        <strain evidence="1 2">DSM 16784</strain>
    </source>
</reference>
<accession>A0ABU0E808</accession>
<gene>
    <name evidence="1" type="ORF">J2S15_003716</name>
</gene>
<evidence type="ECO:0000313" key="1">
    <source>
        <dbReference type="EMBL" id="MDQ0362955.1"/>
    </source>
</evidence>